<sequence length="97" mass="11031">MIQEFSKVIPVNEQRLSTNAKNAIEPSSKTMFDNLNTLIEKKGFTALSNNEYTSLIDESASFTITRKGLFWKIFAINHNIYSKSNNINIITLLEDIS</sequence>
<evidence type="ECO:0000313" key="2">
    <source>
        <dbReference type="Proteomes" id="UP000232688"/>
    </source>
</evidence>
<accession>A0A2N0R1K5</accession>
<gene>
    <name evidence="1" type="ORF">RhiirA1_472911</name>
</gene>
<reference evidence="1 2" key="1">
    <citation type="submission" date="2017-10" db="EMBL/GenBank/DDBJ databases">
        <title>Extensive intraspecific genome diversity in a model arbuscular mycorrhizal fungus.</title>
        <authorList>
            <person name="Chen E.C.H."/>
            <person name="Morin E."/>
            <person name="Baudet D."/>
            <person name="Noel J."/>
            <person name="Ndikumana S."/>
            <person name="Charron P."/>
            <person name="St-Onge C."/>
            <person name="Giorgi J."/>
            <person name="Grigoriev I.V."/>
            <person name="Roux C."/>
            <person name="Martin F.M."/>
            <person name="Corradi N."/>
        </authorList>
    </citation>
    <scope>NUCLEOTIDE SEQUENCE [LARGE SCALE GENOMIC DNA]</scope>
    <source>
        <strain evidence="1 2">A1</strain>
    </source>
</reference>
<proteinExistence type="predicted"/>
<organism evidence="1 2">
    <name type="scientific">Rhizophagus irregularis</name>
    <dbReference type="NCBI Taxonomy" id="588596"/>
    <lineage>
        <taxon>Eukaryota</taxon>
        <taxon>Fungi</taxon>
        <taxon>Fungi incertae sedis</taxon>
        <taxon>Mucoromycota</taxon>
        <taxon>Glomeromycotina</taxon>
        <taxon>Glomeromycetes</taxon>
        <taxon>Glomerales</taxon>
        <taxon>Glomeraceae</taxon>
        <taxon>Rhizophagus</taxon>
    </lineage>
</organism>
<dbReference type="Proteomes" id="UP000232688">
    <property type="component" value="Unassembled WGS sequence"/>
</dbReference>
<dbReference type="VEuPathDB" id="FungiDB:RhiirA1_472911"/>
<protein>
    <submittedName>
        <fullName evidence="1">Uncharacterized protein</fullName>
    </submittedName>
</protein>
<reference evidence="1 2" key="2">
    <citation type="submission" date="2017-10" db="EMBL/GenBank/DDBJ databases">
        <title>Genome analyses suggest a sexual origin of heterokaryosis in a supposedly ancient asexual fungus.</title>
        <authorList>
            <person name="Corradi N."/>
            <person name="Sedzielewska K."/>
            <person name="Noel J."/>
            <person name="Charron P."/>
            <person name="Farinelli L."/>
            <person name="Marton T."/>
            <person name="Kruger M."/>
            <person name="Pelin A."/>
            <person name="Brachmann A."/>
            <person name="Corradi N."/>
        </authorList>
    </citation>
    <scope>NUCLEOTIDE SEQUENCE [LARGE SCALE GENOMIC DNA]</scope>
    <source>
        <strain evidence="1 2">A1</strain>
    </source>
</reference>
<dbReference type="EMBL" id="LLXH01001907">
    <property type="protein sequence ID" value="PKC57174.1"/>
    <property type="molecule type" value="Genomic_DNA"/>
</dbReference>
<dbReference type="AlphaFoldDB" id="A0A2N0R1K5"/>
<evidence type="ECO:0000313" key="1">
    <source>
        <dbReference type="EMBL" id="PKC57174.1"/>
    </source>
</evidence>
<name>A0A2N0R1K5_9GLOM</name>
<comment type="caution">
    <text evidence="1">The sequence shown here is derived from an EMBL/GenBank/DDBJ whole genome shotgun (WGS) entry which is preliminary data.</text>
</comment>